<dbReference type="Proteomes" id="UP000176682">
    <property type="component" value="Unassembled WGS sequence"/>
</dbReference>
<dbReference type="Pfam" id="PF02768">
    <property type="entry name" value="DNA_pol3_beta_3"/>
    <property type="match status" value="1"/>
</dbReference>
<evidence type="ECO:0000259" key="11">
    <source>
        <dbReference type="Pfam" id="PF02767"/>
    </source>
</evidence>
<dbReference type="Pfam" id="PF00712">
    <property type="entry name" value="DNA_pol3_beta"/>
    <property type="match status" value="1"/>
</dbReference>
<dbReference type="Gene3D" id="3.10.150.10">
    <property type="entry name" value="DNA Polymerase III, subunit A, domain 2"/>
    <property type="match status" value="1"/>
</dbReference>
<evidence type="ECO:0000256" key="5">
    <source>
        <dbReference type="ARBA" id="ARBA00022695"/>
    </source>
</evidence>
<evidence type="ECO:0000259" key="10">
    <source>
        <dbReference type="Pfam" id="PF00712"/>
    </source>
</evidence>
<keyword evidence="8" id="KW-0238">DNA-binding</keyword>
<protein>
    <recommendedName>
        <fullName evidence="9">Beta sliding clamp</fullName>
    </recommendedName>
</protein>
<dbReference type="GO" id="GO:0008408">
    <property type="term" value="F:3'-5' exonuclease activity"/>
    <property type="evidence" value="ECO:0007669"/>
    <property type="project" value="InterPro"/>
</dbReference>
<evidence type="ECO:0000256" key="3">
    <source>
        <dbReference type="ARBA" id="ARBA00022490"/>
    </source>
</evidence>
<evidence type="ECO:0000256" key="7">
    <source>
        <dbReference type="ARBA" id="ARBA00022932"/>
    </source>
</evidence>
<dbReference type="GO" id="GO:0005737">
    <property type="term" value="C:cytoplasm"/>
    <property type="evidence" value="ECO:0007669"/>
    <property type="project" value="UniProtKB-SubCell"/>
</dbReference>
<evidence type="ECO:0000256" key="2">
    <source>
        <dbReference type="ARBA" id="ARBA00010752"/>
    </source>
</evidence>
<dbReference type="GO" id="GO:0003677">
    <property type="term" value="F:DNA binding"/>
    <property type="evidence" value="ECO:0007669"/>
    <property type="project" value="UniProtKB-UniRule"/>
</dbReference>
<comment type="similarity">
    <text evidence="2 9">Belongs to the beta sliding clamp family.</text>
</comment>
<keyword evidence="5 9" id="KW-0548">Nucleotidyltransferase</keyword>
<reference evidence="13 14" key="1">
    <citation type="journal article" date="2016" name="Nat. Commun.">
        <title>Thousands of microbial genomes shed light on interconnected biogeochemical processes in an aquifer system.</title>
        <authorList>
            <person name="Anantharaman K."/>
            <person name="Brown C.T."/>
            <person name="Hug L.A."/>
            <person name="Sharon I."/>
            <person name="Castelle C.J."/>
            <person name="Probst A.J."/>
            <person name="Thomas B.C."/>
            <person name="Singh A."/>
            <person name="Wilkins M.J."/>
            <person name="Karaoz U."/>
            <person name="Brodie E.L."/>
            <person name="Williams K.H."/>
            <person name="Hubbard S.S."/>
            <person name="Banfield J.F."/>
        </authorList>
    </citation>
    <scope>NUCLEOTIDE SEQUENCE [LARGE SCALE GENOMIC DNA]</scope>
</reference>
<dbReference type="EMBL" id="MFAM01000018">
    <property type="protein sequence ID" value="OGD79527.1"/>
    <property type="molecule type" value="Genomic_DNA"/>
</dbReference>
<dbReference type="InterPro" id="IPR022635">
    <property type="entry name" value="DNA_polIII_beta_C"/>
</dbReference>
<dbReference type="Pfam" id="PF02767">
    <property type="entry name" value="DNA_pol3_beta_2"/>
    <property type="match status" value="1"/>
</dbReference>
<dbReference type="InterPro" id="IPR001001">
    <property type="entry name" value="DNA_polIII_beta"/>
</dbReference>
<dbReference type="NCBIfam" id="TIGR00663">
    <property type="entry name" value="dnan"/>
    <property type="match status" value="1"/>
</dbReference>
<keyword evidence="6 9" id="KW-0235">DNA replication</keyword>
<dbReference type="SUPFAM" id="SSF55979">
    <property type="entry name" value="DNA clamp"/>
    <property type="match status" value="3"/>
</dbReference>
<evidence type="ECO:0000256" key="8">
    <source>
        <dbReference type="ARBA" id="ARBA00023125"/>
    </source>
</evidence>
<dbReference type="AlphaFoldDB" id="A0A1F5FIU1"/>
<evidence type="ECO:0000256" key="1">
    <source>
        <dbReference type="ARBA" id="ARBA00004496"/>
    </source>
</evidence>
<evidence type="ECO:0000313" key="13">
    <source>
        <dbReference type="EMBL" id="OGD79527.1"/>
    </source>
</evidence>
<name>A0A1F5FIU1_9BACT</name>
<sequence>MRSVSSRPQLPVLANIKLTAAKNGLELLSTDLEMSFRIKVGAKVEQEGEMSVPAKTFGELMGTINSGVVELSSEGEKLTVKAGKTKAVIMGMAAVEFPAIPEFEGEADFEFESQKLMEVIDKVSFSAAKDESRPVFTGVMWRWTASASDAAAAGGEMILATTDGYRLSKSVITPSKSAGKKENMSVNIPARSVTELVKAMGKDENDMVLMKIEMSKQQVIFKCGEVELVSRLIGGDFPPFEQILPKSHTTAVIFDRSELMETVRRVSIFARDSANIVKLSCDGEKGVMSANSSTIGSSECEMEVTTEGEALEVAFNWKYLSELLGVIGEERIRLESEGGLKPGVFKVMKKDKVDESYVHVIMPVRVAS</sequence>
<keyword evidence="3 9" id="KW-0963">Cytoplasm</keyword>
<accession>A0A1F5FIU1</accession>
<dbReference type="PANTHER" id="PTHR30478:SF0">
    <property type="entry name" value="BETA SLIDING CLAMP"/>
    <property type="match status" value="1"/>
</dbReference>
<dbReference type="Gene3D" id="3.70.10.10">
    <property type="match status" value="1"/>
</dbReference>
<keyword evidence="7 9" id="KW-0239">DNA-directed DNA polymerase</keyword>
<dbReference type="InterPro" id="IPR022637">
    <property type="entry name" value="DNA_polIII_beta_cen"/>
</dbReference>
<dbReference type="InterPro" id="IPR022634">
    <property type="entry name" value="DNA_polIII_beta_N"/>
</dbReference>
<dbReference type="CDD" id="cd00140">
    <property type="entry name" value="beta_clamp"/>
    <property type="match status" value="1"/>
</dbReference>
<feature type="domain" description="DNA polymerase III beta sliding clamp N-terminal" evidence="10">
    <location>
        <begin position="2"/>
        <end position="101"/>
    </location>
</feature>
<comment type="function">
    <text evidence="9">Confers DNA tethering and processivity to DNA polymerases and other proteins. Acts as a clamp, forming a ring around DNA (a reaction catalyzed by the clamp-loading complex) which diffuses in an ATP-independent manner freely and bidirectionally along dsDNA. Initially characterized for its ability to contact the catalytic subunit of DNA polymerase III (Pol III), a complex, multichain enzyme responsible for most of the replicative synthesis in bacteria; Pol III exhibits 3'-5' exonuclease proofreading activity. The beta chain is required for initiation of replication as well as for processivity of DNA replication.</text>
</comment>
<evidence type="ECO:0000256" key="4">
    <source>
        <dbReference type="ARBA" id="ARBA00022679"/>
    </source>
</evidence>
<gene>
    <name evidence="13" type="ORF">A2368_00120</name>
</gene>
<dbReference type="PIRSF" id="PIRSF000804">
    <property type="entry name" value="DNA_pol_III_b"/>
    <property type="match status" value="1"/>
</dbReference>
<evidence type="ECO:0000256" key="6">
    <source>
        <dbReference type="ARBA" id="ARBA00022705"/>
    </source>
</evidence>
<dbReference type="GO" id="GO:0003887">
    <property type="term" value="F:DNA-directed DNA polymerase activity"/>
    <property type="evidence" value="ECO:0007669"/>
    <property type="project" value="UniProtKB-UniRule"/>
</dbReference>
<evidence type="ECO:0000256" key="9">
    <source>
        <dbReference type="PIRNR" id="PIRNR000804"/>
    </source>
</evidence>
<evidence type="ECO:0000259" key="12">
    <source>
        <dbReference type="Pfam" id="PF02768"/>
    </source>
</evidence>
<keyword evidence="4 9" id="KW-0808">Transferase</keyword>
<dbReference type="GO" id="GO:0006271">
    <property type="term" value="P:DNA strand elongation involved in DNA replication"/>
    <property type="evidence" value="ECO:0007669"/>
    <property type="project" value="TreeGrafter"/>
</dbReference>
<dbReference type="PANTHER" id="PTHR30478">
    <property type="entry name" value="DNA POLYMERASE III SUBUNIT BETA"/>
    <property type="match status" value="1"/>
</dbReference>
<feature type="domain" description="DNA polymerase III beta sliding clamp C-terminal" evidence="12">
    <location>
        <begin position="242"/>
        <end position="365"/>
    </location>
</feature>
<comment type="caution">
    <text evidence="13">The sequence shown here is derived from an EMBL/GenBank/DDBJ whole genome shotgun (WGS) entry which is preliminary data.</text>
</comment>
<evidence type="ECO:0000313" key="14">
    <source>
        <dbReference type="Proteomes" id="UP000176682"/>
    </source>
</evidence>
<feature type="domain" description="DNA polymerase III beta sliding clamp central" evidence="11">
    <location>
        <begin position="112"/>
        <end position="238"/>
    </location>
</feature>
<comment type="subunit">
    <text evidence="9">Forms a ring-shaped head-to-tail homodimer around DNA.</text>
</comment>
<comment type="subcellular location">
    <subcellularLocation>
        <location evidence="1 9">Cytoplasm</location>
    </subcellularLocation>
</comment>
<organism evidence="13 14">
    <name type="scientific">Candidatus Collierbacteria bacterium RIFOXYB1_FULL_49_13</name>
    <dbReference type="NCBI Taxonomy" id="1817728"/>
    <lineage>
        <taxon>Bacteria</taxon>
        <taxon>Candidatus Collieribacteriota</taxon>
    </lineage>
</organism>
<dbReference type="GO" id="GO:0009360">
    <property type="term" value="C:DNA polymerase III complex"/>
    <property type="evidence" value="ECO:0007669"/>
    <property type="project" value="InterPro"/>
</dbReference>
<dbReference type="SMART" id="SM00480">
    <property type="entry name" value="POL3Bc"/>
    <property type="match status" value="1"/>
</dbReference>
<dbReference type="InterPro" id="IPR046938">
    <property type="entry name" value="DNA_clamp_sf"/>
</dbReference>
<proteinExistence type="inferred from homology"/>